<dbReference type="SUPFAM" id="SSF143120">
    <property type="entry name" value="YefM-like"/>
    <property type="match status" value="1"/>
</dbReference>
<name>A0ABS4QF37_9NOCA</name>
<dbReference type="EMBL" id="JAGGMR010000001">
    <property type="protein sequence ID" value="MBP2190292.1"/>
    <property type="molecule type" value="Genomic_DNA"/>
</dbReference>
<keyword evidence="5" id="KW-1185">Reference proteome</keyword>
<protein>
    <recommendedName>
        <fullName evidence="2">Antitoxin</fullName>
    </recommendedName>
</protein>
<evidence type="ECO:0000313" key="5">
    <source>
        <dbReference type="Proteomes" id="UP001519325"/>
    </source>
</evidence>
<comment type="caution">
    <text evidence="4">The sequence shown here is derived from an EMBL/GenBank/DDBJ whole genome shotgun (WGS) entry which is preliminary data.</text>
</comment>
<organism evidence="4 5">
    <name type="scientific">Nocardia goodfellowii</name>
    <dbReference type="NCBI Taxonomy" id="882446"/>
    <lineage>
        <taxon>Bacteria</taxon>
        <taxon>Bacillati</taxon>
        <taxon>Actinomycetota</taxon>
        <taxon>Actinomycetes</taxon>
        <taxon>Mycobacteriales</taxon>
        <taxon>Nocardiaceae</taxon>
        <taxon>Nocardia</taxon>
    </lineage>
</organism>
<dbReference type="Pfam" id="PF02604">
    <property type="entry name" value="PhdYeFM_antitox"/>
    <property type="match status" value="1"/>
</dbReference>
<dbReference type="InterPro" id="IPR006442">
    <property type="entry name" value="Antitoxin_Phd/YefM"/>
</dbReference>
<feature type="region of interest" description="Disordered" evidence="3">
    <location>
        <begin position="80"/>
        <end position="99"/>
    </location>
</feature>
<evidence type="ECO:0000256" key="1">
    <source>
        <dbReference type="ARBA" id="ARBA00009981"/>
    </source>
</evidence>
<sequence>MARKRAEPAQASEQPDIAWPVADAKAKFSELIDTVDREGPQVITKHGREVAVVVPIEEWRRKSRRQGSFAEFMAASPLRGSRLELERERSDPSHRDVAL</sequence>
<dbReference type="Gene3D" id="3.40.1620.10">
    <property type="entry name" value="YefM-like domain"/>
    <property type="match status" value="1"/>
</dbReference>
<dbReference type="InterPro" id="IPR036165">
    <property type="entry name" value="YefM-like_sf"/>
</dbReference>
<feature type="compositionally biased region" description="Basic and acidic residues" evidence="3">
    <location>
        <begin position="81"/>
        <end position="99"/>
    </location>
</feature>
<dbReference type="Proteomes" id="UP001519325">
    <property type="component" value="Unassembled WGS sequence"/>
</dbReference>
<evidence type="ECO:0000256" key="3">
    <source>
        <dbReference type="SAM" id="MobiDB-lite"/>
    </source>
</evidence>
<reference evidence="4 5" key="1">
    <citation type="submission" date="2021-03" db="EMBL/GenBank/DDBJ databases">
        <title>Sequencing the genomes of 1000 actinobacteria strains.</title>
        <authorList>
            <person name="Klenk H.-P."/>
        </authorList>
    </citation>
    <scope>NUCLEOTIDE SEQUENCE [LARGE SCALE GENOMIC DNA]</scope>
    <source>
        <strain evidence="4 5">DSM 45516</strain>
    </source>
</reference>
<gene>
    <name evidence="4" type="ORF">BJ987_003193</name>
</gene>
<evidence type="ECO:0000256" key="2">
    <source>
        <dbReference type="RuleBase" id="RU362080"/>
    </source>
</evidence>
<evidence type="ECO:0000313" key="4">
    <source>
        <dbReference type="EMBL" id="MBP2190292.1"/>
    </source>
</evidence>
<accession>A0ABS4QF37</accession>
<dbReference type="NCBIfam" id="TIGR01552">
    <property type="entry name" value="phd_fam"/>
    <property type="match status" value="1"/>
</dbReference>
<proteinExistence type="inferred from homology"/>
<dbReference type="RefSeq" id="WP_209890210.1">
    <property type="nucleotide sequence ID" value="NZ_JAGGMR010000001.1"/>
</dbReference>
<comment type="similarity">
    <text evidence="1 2">Belongs to the phD/YefM antitoxin family.</text>
</comment>
<comment type="function">
    <text evidence="2">Antitoxin component of a type II toxin-antitoxin (TA) system.</text>
</comment>